<sequence length="405" mass="45752">MTLLTQWAEVLNRGIELVWEIHQFAQHGDAEKHLSRVLPMSLHDVGRFRRLAHQMFGPAPREVLAFRRETVEHARRLGVDINRLVVINVAAGKIPQQYRMVREQLFRRMVDQAMNHSIKELKNWGNRLVSEMHPDPQSGAHHKRAVRNSRTSDADGLMHMMIRGPELKVARLITHIESAARRRWRPSDEVRFEQAKFDALEELILGRFPYATAPNNPLTSLIHQPAVVIRAPELNQDRVVLDEHGREWFATTDGAMLTAEDYISLRLADHGWAVVIGQNNQPLSLRQIERRFSPAQKAAQALMQLTCAGSDCHRPAIGCEGHHIHPWSQGGKTTMSNLALLCSSCHARVGEHSGSRNDRLNKTPDGRFEWISPDGTRHRSAMPVDSCNGIALAVGEDEGQPSRGK</sequence>
<name>A0A7H0SQR8_9CORY</name>
<evidence type="ECO:0000256" key="1">
    <source>
        <dbReference type="SAM" id="MobiDB-lite"/>
    </source>
</evidence>
<protein>
    <submittedName>
        <fullName evidence="3">DUF222 domain-containing protein</fullName>
    </submittedName>
</protein>
<feature type="compositionally biased region" description="Basic and acidic residues" evidence="1">
    <location>
        <begin position="350"/>
        <end position="368"/>
    </location>
</feature>
<organism evidence="3 4">
    <name type="scientific">Corynebacterium poyangense</name>
    <dbReference type="NCBI Taxonomy" id="2684405"/>
    <lineage>
        <taxon>Bacteria</taxon>
        <taxon>Bacillati</taxon>
        <taxon>Actinomycetota</taxon>
        <taxon>Actinomycetes</taxon>
        <taxon>Mycobacteriales</taxon>
        <taxon>Corynebacteriaceae</taxon>
        <taxon>Corynebacterium</taxon>
    </lineage>
</organism>
<evidence type="ECO:0000313" key="3">
    <source>
        <dbReference type="EMBL" id="QNQ90893.1"/>
    </source>
</evidence>
<dbReference type="CDD" id="cd00085">
    <property type="entry name" value="HNHc"/>
    <property type="match status" value="1"/>
</dbReference>
<dbReference type="GO" id="GO:0004519">
    <property type="term" value="F:endonuclease activity"/>
    <property type="evidence" value="ECO:0007669"/>
    <property type="project" value="InterPro"/>
</dbReference>
<dbReference type="GO" id="GO:0003676">
    <property type="term" value="F:nucleic acid binding"/>
    <property type="evidence" value="ECO:0007669"/>
    <property type="project" value="InterPro"/>
</dbReference>
<accession>A0A7H0SQR8</accession>
<reference evidence="3 4" key="1">
    <citation type="submission" date="2019-12" db="EMBL/GenBank/DDBJ databases">
        <title>Corynebacterium sp. nov., isolated from feces of the Anser Albifrons in China.</title>
        <authorList>
            <person name="Liu Q."/>
        </authorList>
    </citation>
    <scope>NUCLEOTIDE SEQUENCE [LARGE SCALE GENOMIC DNA]</scope>
    <source>
        <strain evidence="3 4">4H37-19</strain>
    </source>
</reference>
<dbReference type="InterPro" id="IPR003615">
    <property type="entry name" value="HNH_nuc"/>
</dbReference>
<feature type="domain" description="HNH nuclease" evidence="2">
    <location>
        <begin position="297"/>
        <end position="347"/>
    </location>
</feature>
<feature type="region of interest" description="Disordered" evidence="1">
    <location>
        <begin position="350"/>
        <end position="374"/>
    </location>
</feature>
<dbReference type="EMBL" id="CP046884">
    <property type="protein sequence ID" value="QNQ90893.1"/>
    <property type="molecule type" value="Genomic_DNA"/>
</dbReference>
<dbReference type="Pfam" id="PF01844">
    <property type="entry name" value="HNH"/>
    <property type="match status" value="1"/>
</dbReference>
<dbReference type="Proteomes" id="UP000516320">
    <property type="component" value="Chromosome"/>
</dbReference>
<dbReference type="RefSeq" id="WP_187974203.1">
    <property type="nucleotide sequence ID" value="NZ_CP046884.1"/>
</dbReference>
<dbReference type="KEGG" id="cpoy:GP475_09755"/>
<keyword evidence="4" id="KW-1185">Reference proteome</keyword>
<dbReference type="SMART" id="SM00507">
    <property type="entry name" value="HNHc"/>
    <property type="match status" value="1"/>
</dbReference>
<gene>
    <name evidence="3" type="ORF">GP475_09755</name>
</gene>
<dbReference type="Gene3D" id="1.10.30.50">
    <property type="match status" value="1"/>
</dbReference>
<evidence type="ECO:0000313" key="4">
    <source>
        <dbReference type="Proteomes" id="UP000516320"/>
    </source>
</evidence>
<evidence type="ECO:0000259" key="2">
    <source>
        <dbReference type="SMART" id="SM00507"/>
    </source>
</evidence>
<proteinExistence type="predicted"/>
<dbReference type="GO" id="GO:0008270">
    <property type="term" value="F:zinc ion binding"/>
    <property type="evidence" value="ECO:0007669"/>
    <property type="project" value="InterPro"/>
</dbReference>
<dbReference type="AlphaFoldDB" id="A0A7H0SQR8"/>
<dbReference type="InterPro" id="IPR002711">
    <property type="entry name" value="HNH"/>
</dbReference>